<dbReference type="PANTHER" id="PTHR42085:SF1">
    <property type="entry name" value="F-BOX DOMAIN-CONTAINING PROTEIN"/>
    <property type="match status" value="1"/>
</dbReference>
<reference evidence="1" key="1">
    <citation type="submission" date="2023-11" db="EMBL/GenBank/DDBJ databases">
        <authorList>
            <person name="Alioto T."/>
            <person name="Alioto T."/>
            <person name="Gomez Garrido J."/>
        </authorList>
    </citation>
    <scope>NUCLEOTIDE SEQUENCE</scope>
</reference>
<organism evidence="1 2">
    <name type="scientific">Lecanosticta acicola</name>
    <dbReference type="NCBI Taxonomy" id="111012"/>
    <lineage>
        <taxon>Eukaryota</taxon>
        <taxon>Fungi</taxon>
        <taxon>Dikarya</taxon>
        <taxon>Ascomycota</taxon>
        <taxon>Pezizomycotina</taxon>
        <taxon>Dothideomycetes</taxon>
        <taxon>Dothideomycetidae</taxon>
        <taxon>Mycosphaerellales</taxon>
        <taxon>Mycosphaerellaceae</taxon>
        <taxon>Lecanosticta</taxon>
    </lineage>
</organism>
<dbReference type="InterPro" id="IPR038883">
    <property type="entry name" value="AN11006-like"/>
</dbReference>
<gene>
    <name evidence="1" type="ORF">LECACI_7A008404</name>
</gene>
<evidence type="ECO:0000313" key="1">
    <source>
        <dbReference type="EMBL" id="CAK4033246.1"/>
    </source>
</evidence>
<dbReference type="Proteomes" id="UP001296104">
    <property type="component" value="Unassembled WGS sequence"/>
</dbReference>
<protein>
    <submittedName>
        <fullName evidence="1">Uncharacterized protein</fullName>
    </submittedName>
</protein>
<dbReference type="AlphaFoldDB" id="A0AAI9ECR6"/>
<accession>A0AAI9ECR6</accession>
<keyword evidence="2" id="KW-1185">Reference proteome</keyword>
<comment type="caution">
    <text evidence="1">The sequence shown here is derived from an EMBL/GenBank/DDBJ whole genome shotgun (WGS) entry which is preliminary data.</text>
</comment>
<proteinExistence type="predicted"/>
<sequence>MRRPCPAKLGDLTKSGLLYEANYNEWITRMDVILRTHELLRYVCAEHDGSSEERDDSGREGCSWNVKERCDYLADAKHYEKALGLINSQLSPTFQRRMLHFRDQLSQTDCPFSELRMIAQPFKRLWDLPLEFRNNVYEYALELQERPITITTGLKQDALYHWDDYKSAWPATAQVCQQMRAEVLPIFYARNSFLIRAKPLVLVGRPVERLHMEETFQPRLEQIVGDNTKHLRHVVLTDKNAHGETIRFEFRFSSSEGFEWSSSKESTADVNRKLGFTMREAKIIAKLMRVEGESIVMAMFAAKNLLRCPQGKTEK</sequence>
<dbReference type="PANTHER" id="PTHR42085">
    <property type="entry name" value="F-BOX DOMAIN-CONTAINING PROTEIN"/>
    <property type="match status" value="1"/>
</dbReference>
<name>A0AAI9ECR6_9PEZI</name>
<dbReference type="EMBL" id="CAVMBE010000081">
    <property type="protein sequence ID" value="CAK4033246.1"/>
    <property type="molecule type" value="Genomic_DNA"/>
</dbReference>
<evidence type="ECO:0000313" key="2">
    <source>
        <dbReference type="Proteomes" id="UP001296104"/>
    </source>
</evidence>